<dbReference type="KEGG" id="fmr:Fuma_06542"/>
<accession>A0A1P8WS50</accession>
<dbReference type="Pfam" id="PF13369">
    <property type="entry name" value="Transglut_core2"/>
    <property type="match status" value="1"/>
</dbReference>
<name>A0A1P8WS50_9PLAN</name>
<dbReference type="Proteomes" id="UP000187735">
    <property type="component" value="Chromosome"/>
</dbReference>
<dbReference type="PANTHER" id="PTHR31350:SF21">
    <property type="entry name" value="F-BOX ONLY PROTEIN 21"/>
    <property type="match status" value="1"/>
</dbReference>
<dbReference type="RefSeq" id="WP_077027839.1">
    <property type="nucleotide sequence ID" value="NZ_CP017641.1"/>
</dbReference>
<evidence type="ECO:0000313" key="4">
    <source>
        <dbReference type="Proteomes" id="UP000187735"/>
    </source>
</evidence>
<dbReference type="InterPro" id="IPR032698">
    <property type="entry name" value="SirB1_N"/>
</dbReference>
<dbReference type="EMBL" id="CP017641">
    <property type="protein sequence ID" value="APZ96868.1"/>
    <property type="molecule type" value="Genomic_DNA"/>
</dbReference>
<feature type="domain" description="Protein SirB1 N-terminal" evidence="2">
    <location>
        <begin position="46"/>
        <end position="196"/>
    </location>
</feature>
<organism evidence="3 4">
    <name type="scientific">Fuerstiella marisgermanici</name>
    <dbReference type="NCBI Taxonomy" id="1891926"/>
    <lineage>
        <taxon>Bacteria</taxon>
        <taxon>Pseudomonadati</taxon>
        <taxon>Planctomycetota</taxon>
        <taxon>Planctomycetia</taxon>
        <taxon>Planctomycetales</taxon>
        <taxon>Planctomycetaceae</taxon>
        <taxon>Fuerstiella</taxon>
    </lineage>
</organism>
<evidence type="ECO:0000259" key="2">
    <source>
        <dbReference type="Pfam" id="PF13369"/>
    </source>
</evidence>
<reference evidence="3 4" key="1">
    <citation type="journal article" date="2016" name="Front. Microbiol.">
        <title>Fuerstia marisgermanicae gen. nov., sp. nov., an Unusual Member of the Phylum Planctomycetes from the German Wadden Sea.</title>
        <authorList>
            <person name="Kohn T."/>
            <person name="Heuer A."/>
            <person name="Jogler M."/>
            <person name="Vollmers J."/>
            <person name="Boedeker C."/>
            <person name="Bunk B."/>
            <person name="Rast P."/>
            <person name="Borchert D."/>
            <person name="Glockner I."/>
            <person name="Freese H.M."/>
            <person name="Klenk H.P."/>
            <person name="Overmann J."/>
            <person name="Kaster A.K."/>
            <person name="Rohde M."/>
            <person name="Wiegand S."/>
            <person name="Jogler C."/>
        </authorList>
    </citation>
    <scope>NUCLEOTIDE SEQUENCE [LARGE SCALE GENOMIC DNA]</scope>
    <source>
        <strain evidence="3 4">NH11</strain>
    </source>
</reference>
<evidence type="ECO:0000313" key="3">
    <source>
        <dbReference type="EMBL" id="APZ96868.1"/>
    </source>
</evidence>
<protein>
    <recommendedName>
        <fullName evidence="2">Protein SirB1 N-terminal domain-containing protein</fullName>
    </recommendedName>
</protein>
<evidence type="ECO:0000256" key="1">
    <source>
        <dbReference type="ARBA" id="ARBA00007100"/>
    </source>
</evidence>
<dbReference type="STRING" id="1891926.Fuma_06542"/>
<dbReference type="AlphaFoldDB" id="A0A1P8WS50"/>
<gene>
    <name evidence="3" type="ORF">Fuma_06542</name>
</gene>
<keyword evidence="4" id="KW-1185">Reference proteome</keyword>
<sequence>MSALQQFEKDEQFIRLVRREDDVDLVVAALEIARDAQPDLDFEPTLQKIRTAVGELTRPIAMAGDDRSELELLIQFLTSDLNLHGHPESFDSPNSSYLNHVMESGRGIPISLSVIYMAIANELGIPLAGVAAPSHFLTSLQTDGGVVYVDPFRGGEIMNEVECVDWLHALTELPRAEIHPTLKPTSERKIIVRMLNNLKTHFGSTDQWRSVWRVQRRLALLSPGSYREKRDLAIVTLRAGRPGEAIDLLQSCLAVCIPEERQLLQQYLRDARKESPLLN</sequence>
<comment type="similarity">
    <text evidence="1">Belongs to the UPF0162 family.</text>
</comment>
<dbReference type="OrthoDB" id="232498at2"/>
<proteinExistence type="inferred from homology"/>
<dbReference type="PANTHER" id="PTHR31350">
    <property type="entry name" value="SI:DKEY-261L7.2"/>
    <property type="match status" value="1"/>
</dbReference>